<dbReference type="InterPro" id="IPR036551">
    <property type="entry name" value="Flavin_trans-like"/>
</dbReference>
<keyword evidence="3 4" id="KW-0288">FMN</keyword>
<evidence type="ECO:0000259" key="6">
    <source>
        <dbReference type="Pfam" id="PF04127"/>
    </source>
</evidence>
<dbReference type="InterPro" id="IPR035929">
    <property type="entry name" value="CoaB-like_sf"/>
</dbReference>
<proteinExistence type="inferred from homology"/>
<evidence type="ECO:0000256" key="3">
    <source>
        <dbReference type="HAMAP-Rule" id="MF_02225"/>
    </source>
</evidence>
<dbReference type="OrthoDB" id="9802554at2"/>
<feature type="binding site" evidence="3">
    <location>
        <position position="288"/>
    </location>
    <ligand>
        <name>CTP</name>
        <dbReference type="ChEBI" id="CHEBI:37563"/>
    </ligand>
</feature>
<protein>
    <recommendedName>
        <fullName evidence="3">Coenzyme A biosynthesis bifunctional protein CoaBC</fullName>
    </recommendedName>
    <alternativeName>
        <fullName evidence="3">DNA/pantothenate metabolism flavoprotein</fullName>
    </alternativeName>
    <alternativeName>
        <fullName evidence="3">Phosphopantothenoylcysteine synthetase/decarboxylase</fullName>
        <shortName evidence="3">PPCS-PPCDC</shortName>
    </alternativeName>
    <domain>
        <recommendedName>
            <fullName evidence="3">Phosphopantothenoylcysteine decarboxylase</fullName>
            <shortName evidence="3">PPC decarboxylase</shortName>
            <shortName evidence="3">PPC-DC</shortName>
            <ecNumber evidence="3">4.1.1.36</ecNumber>
        </recommendedName>
        <alternativeName>
            <fullName evidence="3">CoaC</fullName>
        </alternativeName>
    </domain>
    <domain>
        <recommendedName>
            <fullName evidence="3">Phosphopantothenate--cysteine ligase</fullName>
            <ecNumber evidence="3">6.3.2.5</ecNumber>
        </recommendedName>
        <alternativeName>
            <fullName evidence="3">CoaB</fullName>
        </alternativeName>
        <alternativeName>
            <fullName evidence="3">Phosphopantothenoylcysteine synthetase</fullName>
            <shortName evidence="3">PPC synthetase</shortName>
            <shortName evidence="3">PPC-S</shortName>
        </alternativeName>
    </domain>
</protein>
<evidence type="ECO:0000259" key="5">
    <source>
        <dbReference type="Pfam" id="PF02441"/>
    </source>
</evidence>
<comment type="function">
    <text evidence="4">Catalyzes two steps in the biosynthesis of coenzyme A. In the first step cysteine is conjugated to 4'-phosphopantothenate to form 4-phosphopantothenoylcysteine, in the latter compound is decarboxylated to form 4'-phosphopantotheine.</text>
</comment>
<sequence>MIKGKFVVIGVTGGIAAHRALDLTSTLVKAGAEVHVIMTHGAREFIGPLAFEALSGNRVHVDTFSAPPGWRFPHLELARKADIALVMPATANIMAKIAYGMADDLLTTSILAMTCPVLVCPAMNVYMYRNSVVQENIKRLRKLGFVLVEPDVGRQACGDEGPGRLAAVEDIVKLIKKVFEPEGDLAGSQVLVTAGGTREPIDPVRYISNRSSGKMGYALAAAAVNRGAVVHLVTAPTCLEPPDGVKTYHVKTALEMLREVMNLYQQVDVVVKAAAVADYRPKMVSKQKIKKNDSGLIIELEKNADILFELGQQKKHQILVGFAAETEDLINNAQQKVAKKNLDFLVANDVTQPGAGFGTDTNIAKLVFPDRRIESLPMMDKLELADRIWDEVVKLRYGKTK</sequence>
<dbReference type="GO" id="GO:0046872">
    <property type="term" value="F:metal ion binding"/>
    <property type="evidence" value="ECO:0007669"/>
    <property type="project" value="UniProtKB-KW"/>
</dbReference>
<feature type="active site" description="Proton donor" evidence="3">
    <location>
        <position position="157"/>
    </location>
</feature>
<comment type="similarity">
    <text evidence="3 4">In the C-terminal section; belongs to the PPC synthetase family.</text>
</comment>
<name>A0A1I2R6M4_9FIRM</name>
<dbReference type="InterPro" id="IPR005252">
    <property type="entry name" value="CoaBC"/>
</dbReference>
<dbReference type="PANTHER" id="PTHR14359">
    <property type="entry name" value="HOMO-OLIGOMERIC FLAVIN CONTAINING CYS DECARBOXYLASE FAMILY"/>
    <property type="match status" value="1"/>
</dbReference>
<dbReference type="SUPFAM" id="SSF52507">
    <property type="entry name" value="Homo-oligomeric flavin-containing Cys decarboxylases, HFCD"/>
    <property type="match status" value="1"/>
</dbReference>
<comment type="function">
    <text evidence="3">Catalyzes two sequential steps in the biosynthesis of coenzyme A. In the first step cysteine is conjugated to 4'-phosphopantothenate to form 4-phosphopantothenoylcysteine. In the second step the latter compound is decarboxylated to form 4'-phosphopantotheine.</text>
</comment>
<comment type="similarity">
    <text evidence="3 4">In the N-terminal section; belongs to the HFCD (homo-oligomeric flavin containing Cys decarboxylase) superfamily.</text>
</comment>
<keyword evidence="8" id="KW-1185">Reference proteome</keyword>
<comment type="pathway">
    <text evidence="3 4">Cofactor biosynthesis; coenzyme A biosynthesis; CoA from (R)-pantothenate: step 3/5.</text>
</comment>
<feature type="region of interest" description="Phosphopantothenate--cysteine ligase" evidence="3">
    <location>
        <begin position="190"/>
        <end position="401"/>
    </location>
</feature>
<dbReference type="Pfam" id="PF04127">
    <property type="entry name" value="DFP"/>
    <property type="match status" value="1"/>
</dbReference>
<dbReference type="EC" id="4.1.1.36" evidence="3"/>
<organism evidence="7 8">
    <name type="scientific">Desulfotruncus arcticus DSM 17038</name>
    <dbReference type="NCBI Taxonomy" id="1121424"/>
    <lineage>
        <taxon>Bacteria</taxon>
        <taxon>Bacillati</taxon>
        <taxon>Bacillota</taxon>
        <taxon>Clostridia</taxon>
        <taxon>Eubacteriales</taxon>
        <taxon>Desulfallaceae</taxon>
        <taxon>Desulfotruncus</taxon>
    </lineage>
</organism>
<feature type="binding site" evidence="3">
    <location>
        <position position="322"/>
    </location>
    <ligand>
        <name>CTP</name>
        <dbReference type="ChEBI" id="CHEBI:37563"/>
    </ligand>
</feature>
<comment type="cofactor">
    <cofactor evidence="3">
        <name>Mg(2+)</name>
        <dbReference type="ChEBI" id="CHEBI:18420"/>
    </cofactor>
</comment>
<evidence type="ECO:0000256" key="4">
    <source>
        <dbReference type="RuleBase" id="RU364078"/>
    </source>
</evidence>
<dbReference type="GO" id="GO:0071513">
    <property type="term" value="C:phosphopantothenoylcysteine decarboxylase complex"/>
    <property type="evidence" value="ECO:0007669"/>
    <property type="project" value="TreeGrafter"/>
</dbReference>
<dbReference type="EC" id="6.3.2.5" evidence="3"/>
<dbReference type="GO" id="GO:0015937">
    <property type="term" value="P:coenzyme A biosynthetic process"/>
    <property type="evidence" value="ECO:0007669"/>
    <property type="project" value="UniProtKB-UniRule"/>
</dbReference>
<comment type="pathway">
    <text evidence="3 4">Cofactor biosynthesis; coenzyme A biosynthesis; CoA from (R)-pantothenate: step 2/5.</text>
</comment>
<keyword evidence="3" id="KW-0460">Magnesium</keyword>
<dbReference type="InterPro" id="IPR003382">
    <property type="entry name" value="Flavoprotein"/>
</dbReference>
<dbReference type="GO" id="GO:0010181">
    <property type="term" value="F:FMN binding"/>
    <property type="evidence" value="ECO:0007669"/>
    <property type="project" value="UniProtKB-UniRule"/>
</dbReference>
<feature type="domain" description="DNA/pantothenate metabolism flavoprotein C-terminal" evidence="6">
    <location>
        <begin position="185"/>
        <end position="394"/>
    </location>
</feature>
<dbReference type="UniPathway" id="UPA00241">
    <property type="reaction ID" value="UER00353"/>
</dbReference>
<accession>A0A1I2R6M4</accession>
<evidence type="ECO:0000256" key="1">
    <source>
        <dbReference type="ARBA" id="ARBA00022793"/>
    </source>
</evidence>
<dbReference type="SUPFAM" id="SSF102645">
    <property type="entry name" value="CoaB-like"/>
    <property type="match status" value="1"/>
</dbReference>
<dbReference type="NCBIfam" id="TIGR00521">
    <property type="entry name" value="coaBC_dfp"/>
    <property type="match status" value="1"/>
</dbReference>
<comment type="cofactor">
    <cofactor evidence="3">
        <name>FMN</name>
        <dbReference type="ChEBI" id="CHEBI:58210"/>
    </cofactor>
    <text evidence="3">Binds 1 FMN per subunit.</text>
</comment>
<evidence type="ECO:0000313" key="8">
    <source>
        <dbReference type="Proteomes" id="UP000199337"/>
    </source>
</evidence>
<dbReference type="Pfam" id="PF02441">
    <property type="entry name" value="Flavoprotein"/>
    <property type="match status" value="1"/>
</dbReference>
<feature type="domain" description="Flavoprotein" evidence="5">
    <location>
        <begin position="7"/>
        <end position="176"/>
    </location>
</feature>
<dbReference type="AlphaFoldDB" id="A0A1I2R6M4"/>
<keyword evidence="3" id="KW-0511">Multifunctional enzyme</keyword>
<gene>
    <name evidence="3" type="primary">coaBC</name>
    <name evidence="7" type="ORF">SAMN05660649_01425</name>
</gene>
<dbReference type="HAMAP" id="MF_02225">
    <property type="entry name" value="CoaBC"/>
    <property type="match status" value="1"/>
</dbReference>
<keyword evidence="3 4" id="KW-0285">Flavoprotein</keyword>
<dbReference type="PANTHER" id="PTHR14359:SF6">
    <property type="entry name" value="PHOSPHOPANTOTHENOYLCYSTEINE DECARBOXYLASE"/>
    <property type="match status" value="1"/>
</dbReference>
<comment type="catalytic activity">
    <reaction evidence="3 4">
        <text>(R)-4'-phosphopantothenate + L-cysteine + CTP = N-[(R)-4-phosphopantothenoyl]-L-cysteine + CMP + diphosphate + H(+)</text>
        <dbReference type="Rhea" id="RHEA:19397"/>
        <dbReference type="ChEBI" id="CHEBI:10986"/>
        <dbReference type="ChEBI" id="CHEBI:15378"/>
        <dbReference type="ChEBI" id="CHEBI:33019"/>
        <dbReference type="ChEBI" id="CHEBI:35235"/>
        <dbReference type="ChEBI" id="CHEBI:37563"/>
        <dbReference type="ChEBI" id="CHEBI:59458"/>
        <dbReference type="ChEBI" id="CHEBI:60377"/>
        <dbReference type="EC" id="6.3.2.5"/>
    </reaction>
</comment>
<feature type="region of interest" description="Phosphopantothenoylcysteine decarboxylase" evidence="3">
    <location>
        <begin position="1"/>
        <end position="189"/>
    </location>
</feature>
<dbReference type="Gene3D" id="3.40.50.1950">
    <property type="entry name" value="Flavin prenyltransferase-like"/>
    <property type="match status" value="1"/>
</dbReference>
<dbReference type="GO" id="GO:0015941">
    <property type="term" value="P:pantothenate catabolic process"/>
    <property type="evidence" value="ECO:0007669"/>
    <property type="project" value="InterPro"/>
</dbReference>
<dbReference type="RefSeq" id="WP_092470100.1">
    <property type="nucleotide sequence ID" value="NZ_FOOX01000004.1"/>
</dbReference>
<feature type="binding site" evidence="3">
    <location>
        <position position="278"/>
    </location>
    <ligand>
        <name>CTP</name>
        <dbReference type="ChEBI" id="CHEBI:37563"/>
    </ligand>
</feature>
<evidence type="ECO:0000256" key="2">
    <source>
        <dbReference type="ARBA" id="ARBA00023239"/>
    </source>
</evidence>
<feature type="binding site" evidence="3">
    <location>
        <position position="336"/>
    </location>
    <ligand>
        <name>CTP</name>
        <dbReference type="ChEBI" id="CHEBI:37563"/>
    </ligand>
</feature>
<dbReference type="GO" id="GO:0004632">
    <property type="term" value="F:phosphopantothenate--cysteine ligase activity"/>
    <property type="evidence" value="ECO:0007669"/>
    <property type="project" value="UniProtKB-UniRule"/>
</dbReference>
<feature type="binding site" evidence="3">
    <location>
        <position position="340"/>
    </location>
    <ligand>
        <name>CTP</name>
        <dbReference type="ChEBI" id="CHEBI:37563"/>
    </ligand>
</feature>
<keyword evidence="3 4" id="KW-0436">Ligase</keyword>
<keyword evidence="3" id="KW-0479">Metal-binding</keyword>
<dbReference type="EMBL" id="FOOX01000004">
    <property type="protein sequence ID" value="SFG36364.1"/>
    <property type="molecule type" value="Genomic_DNA"/>
</dbReference>
<comment type="caution">
    <text evidence="3">Lacks conserved residue(s) required for the propagation of feature annotation.</text>
</comment>
<evidence type="ECO:0000313" key="7">
    <source>
        <dbReference type="EMBL" id="SFG36364.1"/>
    </source>
</evidence>
<dbReference type="InterPro" id="IPR007085">
    <property type="entry name" value="DNA/pantothenate-metab_flavo_C"/>
</dbReference>
<reference evidence="8" key="1">
    <citation type="submission" date="2016-10" db="EMBL/GenBank/DDBJ databases">
        <authorList>
            <person name="Varghese N."/>
            <person name="Submissions S."/>
        </authorList>
    </citation>
    <scope>NUCLEOTIDE SEQUENCE [LARGE SCALE GENOMIC DNA]</scope>
    <source>
        <strain evidence="8">DSM 17038</strain>
    </source>
</reference>
<keyword evidence="1 3" id="KW-0210">Decarboxylase</keyword>
<keyword evidence="2 3" id="KW-0456">Lyase</keyword>
<dbReference type="Proteomes" id="UP000199337">
    <property type="component" value="Unassembled WGS sequence"/>
</dbReference>
<dbReference type="STRING" id="341036.SAMN05660649_01425"/>
<dbReference type="Gene3D" id="3.40.50.10300">
    <property type="entry name" value="CoaB-like"/>
    <property type="match status" value="1"/>
</dbReference>
<comment type="catalytic activity">
    <reaction evidence="3 4">
        <text>N-[(R)-4-phosphopantothenoyl]-L-cysteine + H(+) = (R)-4'-phosphopantetheine + CO2</text>
        <dbReference type="Rhea" id="RHEA:16793"/>
        <dbReference type="ChEBI" id="CHEBI:15378"/>
        <dbReference type="ChEBI" id="CHEBI:16526"/>
        <dbReference type="ChEBI" id="CHEBI:59458"/>
        <dbReference type="ChEBI" id="CHEBI:61723"/>
        <dbReference type="EC" id="4.1.1.36"/>
    </reaction>
</comment>
<dbReference type="GO" id="GO:0004633">
    <property type="term" value="F:phosphopantothenoylcysteine decarboxylase activity"/>
    <property type="evidence" value="ECO:0007669"/>
    <property type="project" value="UniProtKB-UniRule"/>
</dbReference>